<accession>A0A239CYM7</accession>
<name>A0A239CYM7_9ACTN</name>
<evidence type="ECO:0000256" key="2">
    <source>
        <dbReference type="ARBA" id="ARBA00023002"/>
    </source>
</evidence>
<organism evidence="4 5">
    <name type="scientific">Streptosporangium subroseum</name>
    <dbReference type="NCBI Taxonomy" id="106412"/>
    <lineage>
        <taxon>Bacteria</taxon>
        <taxon>Bacillati</taxon>
        <taxon>Actinomycetota</taxon>
        <taxon>Actinomycetes</taxon>
        <taxon>Streptosporangiales</taxon>
        <taxon>Streptosporangiaceae</taxon>
        <taxon>Streptosporangium</taxon>
    </lineage>
</organism>
<dbReference type="SMART" id="SM00822">
    <property type="entry name" value="PKS_KR"/>
    <property type="match status" value="1"/>
</dbReference>
<dbReference type="FunFam" id="3.40.50.720:FF:000084">
    <property type="entry name" value="Short-chain dehydrogenase reductase"/>
    <property type="match status" value="1"/>
</dbReference>
<dbReference type="InterPro" id="IPR036291">
    <property type="entry name" value="NAD(P)-bd_dom_sf"/>
</dbReference>
<dbReference type="InterPro" id="IPR057326">
    <property type="entry name" value="KR_dom"/>
</dbReference>
<dbReference type="EMBL" id="FZOD01000006">
    <property type="protein sequence ID" value="SNS24972.1"/>
    <property type="molecule type" value="Genomic_DNA"/>
</dbReference>
<comment type="similarity">
    <text evidence="1">Belongs to the short-chain dehydrogenases/reductases (SDR) family.</text>
</comment>
<dbReference type="RefSeq" id="WP_089206788.1">
    <property type="nucleotide sequence ID" value="NZ_FZOD01000006.1"/>
</dbReference>
<dbReference type="AlphaFoldDB" id="A0A239CYM7"/>
<dbReference type="PRINTS" id="PR00081">
    <property type="entry name" value="GDHRDH"/>
</dbReference>
<evidence type="ECO:0000313" key="4">
    <source>
        <dbReference type="EMBL" id="SNS24972.1"/>
    </source>
</evidence>
<dbReference type="GO" id="GO:0016616">
    <property type="term" value="F:oxidoreductase activity, acting on the CH-OH group of donors, NAD or NADP as acceptor"/>
    <property type="evidence" value="ECO:0007669"/>
    <property type="project" value="UniProtKB-ARBA"/>
</dbReference>
<dbReference type="InterPro" id="IPR002347">
    <property type="entry name" value="SDR_fam"/>
</dbReference>
<dbReference type="OrthoDB" id="8959163at2"/>
<dbReference type="PROSITE" id="PS00061">
    <property type="entry name" value="ADH_SHORT"/>
    <property type="match status" value="1"/>
</dbReference>
<dbReference type="PANTHER" id="PTHR42760:SF133">
    <property type="entry name" value="3-OXOACYL-[ACYL-CARRIER-PROTEIN] REDUCTASE"/>
    <property type="match status" value="1"/>
</dbReference>
<sequence length="263" mass="26696">MTQQTAAHVPDEHTRIDLSGKRAIVTGGTRGIGLAIVRRLARAGATVVAAARKEAGPLPEAATYIAADLATAGGVADLAARALDRLGGVDIIVNNAAATAPHLGGVLDIPDEDWLRNLEINFMAGVRLNAALLPHMYGQASGAIVHLSSGVTQSPPPTMLHYAASKAAVATYARGLATEAGPRGVRVNVVTPGNTATPGADEIREALAALGTASAEAGTTFIPMGRIGQPEDVAEAVVFLVSEAAPWITGSELVVDGGQLNVA</sequence>
<dbReference type="Proteomes" id="UP000198282">
    <property type="component" value="Unassembled WGS sequence"/>
</dbReference>
<protein>
    <submittedName>
        <fullName evidence="4">NAD(P)-dependent dehydrogenase, short-chain alcohol dehydrogenase family</fullName>
    </submittedName>
</protein>
<dbReference type="PRINTS" id="PR00080">
    <property type="entry name" value="SDRFAMILY"/>
</dbReference>
<dbReference type="PANTHER" id="PTHR42760">
    <property type="entry name" value="SHORT-CHAIN DEHYDROGENASES/REDUCTASES FAMILY MEMBER"/>
    <property type="match status" value="1"/>
</dbReference>
<evidence type="ECO:0000259" key="3">
    <source>
        <dbReference type="SMART" id="SM00822"/>
    </source>
</evidence>
<dbReference type="Gene3D" id="3.40.50.720">
    <property type="entry name" value="NAD(P)-binding Rossmann-like Domain"/>
    <property type="match status" value="1"/>
</dbReference>
<gene>
    <name evidence="4" type="ORF">SAMN05216276_1006152</name>
</gene>
<evidence type="ECO:0000313" key="5">
    <source>
        <dbReference type="Proteomes" id="UP000198282"/>
    </source>
</evidence>
<keyword evidence="2" id="KW-0560">Oxidoreductase</keyword>
<dbReference type="Pfam" id="PF13561">
    <property type="entry name" value="adh_short_C2"/>
    <property type="match status" value="1"/>
</dbReference>
<dbReference type="CDD" id="cd05233">
    <property type="entry name" value="SDR_c"/>
    <property type="match status" value="1"/>
</dbReference>
<feature type="domain" description="Ketoreductase" evidence="3">
    <location>
        <begin position="21"/>
        <end position="193"/>
    </location>
</feature>
<keyword evidence="5" id="KW-1185">Reference proteome</keyword>
<dbReference type="InterPro" id="IPR020904">
    <property type="entry name" value="Sc_DH/Rdtase_CS"/>
</dbReference>
<dbReference type="SUPFAM" id="SSF51735">
    <property type="entry name" value="NAD(P)-binding Rossmann-fold domains"/>
    <property type="match status" value="1"/>
</dbReference>
<reference evidence="4 5" key="1">
    <citation type="submission" date="2017-06" db="EMBL/GenBank/DDBJ databases">
        <authorList>
            <person name="Kim H.J."/>
            <person name="Triplett B.A."/>
        </authorList>
    </citation>
    <scope>NUCLEOTIDE SEQUENCE [LARGE SCALE GENOMIC DNA]</scope>
    <source>
        <strain evidence="4 5">CGMCC 4.2132</strain>
    </source>
</reference>
<proteinExistence type="inferred from homology"/>
<evidence type="ECO:0000256" key="1">
    <source>
        <dbReference type="ARBA" id="ARBA00006484"/>
    </source>
</evidence>
<dbReference type="NCBIfam" id="NF005095">
    <property type="entry name" value="PRK06523.1"/>
    <property type="match status" value="1"/>
</dbReference>